<evidence type="ECO:0000313" key="2">
    <source>
        <dbReference type="EMBL" id="KAH1114468.1"/>
    </source>
</evidence>
<dbReference type="AlphaFoldDB" id="A0A9D3W9A4"/>
<comment type="caution">
    <text evidence="2">The sequence shown here is derived from an EMBL/GenBank/DDBJ whole genome shotgun (WGS) entry which is preliminary data.</text>
</comment>
<reference evidence="2 3" key="1">
    <citation type="journal article" date="2021" name="Plant Biotechnol. J.">
        <title>Multi-omics assisted identification of the key and species-specific regulatory components of drought-tolerant mechanisms in Gossypium stocksii.</title>
        <authorList>
            <person name="Yu D."/>
            <person name="Ke L."/>
            <person name="Zhang D."/>
            <person name="Wu Y."/>
            <person name="Sun Y."/>
            <person name="Mei J."/>
            <person name="Sun J."/>
            <person name="Sun Y."/>
        </authorList>
    </citation>
    <scope>NUCLEOTIDE SEQUENCE [LARGE SCALE GENOMIC DNA]</scope>
    <source>
        <strain evidence="3">cv. E1</strain>
        <tissue evidence="2">Leaf</tissue>
    </source>
</reference>
<gene>
    <name evidence="2" type="ORF">J1N35_007846</name>
</gene>
<protein>
    <submittedName>
        <fullName evidence="2">Uncharacterized protein</fullName>
    </submittedName>
</protein>
<evidence type="ECO:0000256" key="1">
    <source>
        <dbReference type="SAM" id="MobiDB-lite"/>
    </source>
</evidence>
<sequence>MTLYWEYVKKHDVALKKALQNNFIKPMLLFPLFPKELLFDDVEEDDEPTTTHKHTKEPAKDEELTESVHLNSDREDEN</sequence>
<name>A0A9D3W9A4_9ROSI</name>
<proteinExistence type="predicted"/>
<accession>A0A9D3W9A4</accession>
<organism evidence="2 3">
    <name type="scientific">Gossypium stocksii</name>
    <dbReference type="NCBI Taxonomy" id="47602"/>
    <lineage>
        <taxon>Eukaryota</taxon>
        <taxon>Viridiplantae</taxon>
        <taxon>Streptophyta</taxon>
        <taxon>Embryophyta</taxon>
        <taxon>Tracheophyta</taxon>
        <taxon>Spermatophyta</taxon>
        <taxon>Magnoliopsida</taxon>
        <taxon>eudicotyledons</taxon>
        <taxon>Gunneridae</taxon>
        <taxon>Pentapetalae</taxon>
        <taxon>rosids</taxon>
        <taxon>malvids</taxon>
        <taxon>Malvales</taxon>
        <taxon>Malvaceae</taxon>
        <taxon>Malvoideae</taxon>
        <taxon>Gossypium</taxon>
    </lineage>
</organism>
<keyword evidence="3" id="KW-1185">Reference proteome</keyword>
<dbReference type="EMBL" id="JAIQCV010000003">
    <property type="protein sequence ID" value="KAH1114468.1"/>
    <property type="molecule type" value="Genomic_DNA"/>
</dbReference>
<feature type="region of interest" description="Disordered" evidence="1">
    <location>
        <begin position="41"/>
        <end position="78"/>
    </location>
</feature>
<evidence type="ECO:0000313" key="3">
    <source>
        <dbReference type="Proteomes" id="UP000828251"/>
    </source>
</evidence>
<dbReference type="Proteomes" id="UP000828251">
    <property type="component" value="Unassembled WGS sequence"/>
</dbReference>